<dbReference type="Proteomes" id="UP000043764">
    <property type="component" value="Unassembled WGS sequence"/>
</dbReference>
<gene>
    <name evidence="1" type="ORF">NIT7321_03000</name>
</gene>
<organism evidence="1 2">
    <name type="scientific">Phaeobacter italicus</name>
    <dbReference type="NCBI Taxonomy" id="481446"/>
    <lineage>
        <taxon>Bacteria</taxon>
        <taxon>Pseudomonadati</taxon>
        <taxon>Pseudomonadota</taxon>
        <taxon>Alphaproteobacteria</taxon>
        <taxon>Rhodobacterales</taxon>
        <taxon>Roseobacteraceae</taxon>
        <taxon>Phaeobacter</taxon>
    </lineage>
</organism>
<protein>
    <submittedName>
        <fullName evidence="1">Uncharacterized protein</fullName>
    </submittedName>
</protein>
<accession>A0A0H5D610</accession>
<reference evidence="2" key="1">
    <citation type="submission" date="2015-05" db="EMBL/GenBank/DDBJ databases">
        <authorList>
            <person name="Rodrigo-Torres Lidia"/>
            <person name="Arahal R.David."/>
        </authorList>
    </citation>
    <scope>NUCLEOTIDE SEQUENCE [LARGE SCALE GENOMIC DNA]</scope>
    <source>
        <strain evidence="2">CECT 7321</strain>
    </source>
</reference>
<dbReference type="AlphaFoldDB" id="A0A0H5D610"/>
<proteinExistence type="predicted"/>
<sequence length="90" mass="9429">MGGRWMGVAPHTRDINHACPCQRARFLGVADVPSLPEIAILTNMAEPSKAIPNTACAAMATPLPPDLAMDLAIDLATGANLPAPRRSKEA</sequence>
<keyword evidence="2" id="KW-1185">Reference proteome</keyword>
<evidence type="ECO:0000313" key="2">
    <source>
        <dbReference type="Proteomes" id="UP000043764"/>
    </source>
</evidence>
<name>A0A0H5D610_9RHOB</name>
<evidence type="ECO:0000313" key="1">
    <source>
        <dbReference type="EMBL" id="CRL12128.1"/>
    </source>
</evidence>
<dbReference type="EMBL" id="CVRL01000037">
    <property type="protein sequence ID" value="CRL12128.1"/>
    <property type="molecule type" value="Genomic_DNA"/>
</dbReference>